<feature type="transmembrane region" description="Helical" evidence="2">
    <location>
        <begin position="207"/>
        <end position="230"/>
    </location>
</feature>
<proteinExistence type="predicted"/>
<keyword evidence="4" id="KW-1185">Reference proteome</keyword>
<keyword evidence="2" id="KW-1133">Transmembrane helix</keyword>
<keyword evidence="2" id="KW-0472">Membrane</keyword>
<gene>
    <name evidence="3" type="ORF">SAMN06296416_105186</name>
</gene>
<protein>
    <recommendedName>
        <fullName evidence="5">DUF4129 domain-containing protein</fullName>
    </recommendedName>
</protein>
<feature type="transmembrane region" description="Helical" evidence="2">
    <location>
        <begin position="251"/>
        <end position="270"/>
    </location>
</feature>
<accession>A0A286D8E7</accession>
<dbReference type="RefSeq" id="WP_097122302.1">
    <property type="nucleotide sequence ID" value="NZ_OCND01000005.1"/>
</dbReference>
<evidence type="ECO:0000256" key="1">
    <source>
        <dbReference type="SAM" id="MobiDB-lite"/>
    </source>
</evidence>
<feature type="transmembrane region" description="Helical" evidence="2">
    <location>
        <begin position="44"/>
        <end position="68"/>
    </location>
</feature>
<feature type="region of interest" description="Disordered" evidence="1">
    <location>
        <begin position="276"/>
        <end position="297"/>
    </location>
</feature>
<keyword evidence="2" id="KW-0812">Transmembrane</keyword>
<evidence type="ECO:0008006" key="5">
    <source>
        <dbReference type="Google" id="ProtNLM"/>
    </source>
</evidence>
<evidence type="ECO:0000313" key="4">
    <source>
        <dbReference type="Proteomes" id="UP000219374"/>
    </source>
</evidence>
<evidence type="ECO:0000313" key="3">
    <source>
        <dbReference type="EMBL" id="SOD54913.1"/>
    </source>
</evidence>
<sequence length="521" mass="58735">MRLDLLTVRLRARSSWEAMELGMALVRRHAAAIWKPWWLLTLPAFALLNAAAWAIGQIWLAALLMWWLKPVFDRIPLFVISRAVFGATPAPKETLIAQWRWGWKPMLHYLSWRRFGPARSLYLPIDLLEGVGGARLGERRSVLGGAVYGNAALLTLVCLHFEGALVLACAMAVFLFVPLDYLPETARAAWALVSEQPPAWAQIGRNALLWLATSLIEPFFVGAGFGLYLNRRTQIEAWDVEIAFRKLRKRLLAAGAPLLALLLLAEIPWAPLAQAQERSAAPPQQPAGQVEKPGTPPTLPIVFGEQRVDDRRFREAADRAYRDPLLDGKRTRRVWEQRAKDEKEEQPSAGNNLPAWLSGPAALLAFVAEWGLWLLVAVLVVLLLATMRYWLPWMRGTLRRRAELPAQVETEALQVPETLPDDIATAARKLWVEGRPRHALALLYRASVETMASRANIVLPPGATEAQCLRASRRMPDEGDRSLFARMVRVWQYAAYAQRLPGQDEFDTLLAELQQRYRWAA</sequence>
<dbReference type="EMBL" id="OCND01000005">
    <property type="protein sequence ID" value="SOD54913.1"/>
    <property type="molecule type" value="Genomic_DNA"/>
</dbReference>
<dbReference type="AlphaFoldDB" id="A0A286D8E7"/>
<dbReference type="Proteomes" id="UP000219374">
    <property type="component" value="Unassembled WGS sequence"/>
</dbReference>
<name>A0A286D8E7_9GAMM</name>
<evidence type="ECO:0000256" key="2">
    <source>
        <dbReference type="SAM" id="Phobius"/>
    </source>
</evidence>
<organism evidence="3 4">
    <name type="scientific">Pseudoxanthomonas wuyuanensis</name>
    <dbReference type="NCBI Taxonomy" id="1073196"/>
    <lineage>
        <taxon>Bacteria</taxon>
        <taxon>Pseudomonadati</taxon>
        <taxon>Pseudomonadota</taxon>
        <taxon>Gammaproteobacteria</taxon>
        <taxon>Lysobacterales</taxon>
        <taxon>Lysobacteraceae</taxon>
        <taxon>Pseudoxanthomonas</taxon>
    </lineage>
</organism>
<reference evidence="3 4" key="1">
    <citation type="submission" date="2017-09" db="EMBL/GenBank/DDBJ databases">
        <authorList>
            <person name="Ehlers B."/>
            <person name="Leendertz F.H."/>
        </authorList>
    </citation>
    <scope>NUCLEOTIDE SEQUENCE [LARGE SCALE GENOMIC DNA]</scope>
    <source>
        <strain evidence="3 4">CGMCC 1.10978</strain>
    </source>
</reference>
<feature type="transmembrane region" description="Helical" evidence="2">
    <location>
        <begin position="147"/>
        <end position="177"/>
    </location>
</feature>
<dbReference type="OrthoDB" id="183980at2"/>
<feature type="transmembrane region" description="Helical" evidence="2">
    <location>
        <begin position="370"/>
        <end position="391"/>
    </location>
</feature>